<dbReference type="AlphaFoldDB" id="A0A0G4PLV6"/>
<evidence type="ECO:0000313" key="2">
    <source>
        <dbReference type="Proteomes" id="UP000053732"/>
    </source>
</evidence>
<name>A0A0G4PLV6_PENC3</name>
<proteinExistence type="predicted"/>
<organism evidence="1 2">
    <name type="scientific">Penicillium camemberti (strain FM 013)</name>
    <dbReference type="NCBI Taxonomy" id="1429867"/>
    <lineage>
        <taxon>Eukaryota</taxon>
        <taxon>Fungi</taxon>
        <taxon>Dikarya</taxon>
        <taxon>Ascomycota</taxon>
        <taxon>Pezizomycotina</taxon>
        <taxon>Eurotiomycetes</taxon>
        <taxon>Eurotiomycetidae</taxon>
        <taxon>Eurotiales</taxon>
        <taxon>Aspergillaceae</taxon>
        <taxon>Penicillium</taxon>
    </lineage>
</organism>
<dbReference type="EMBL" id="HG793155">
    <property type="protein sequence ID" value="CRL27395.1"/>
    <property type="molecule type" value="Genomic_DNA"/>
</dbReference>
<dbReference type="Proteomes" id="UP000053732">
    <property type="component" value="Unassembled WGS sequence"/>
</dbReference>
<protein>
    <submittedName>
        <fullName evidence="1">Str. FM013</fullName>
    </submittedName>
</protein>
<gene>
    <name evidence="1" type="ORF">PCAMFM013_S022g000075</name>
</gene>
<reference evidence="1 2" key="1">
    <citation type="journal article" date="2014" name="Nat. Commun.">
        <title>Multiple recent horizontal transfers of a large genomic region in cheese making fungi.</title>
        <authorList>
            <person name="Cheeseman K."/>
            <person name="Ropars J."/>
            <person name="Renault P."/>
            <person name="Dupont J."/>
            <person name="Gouzy J."/>
            <person name="Branca A."/>
            <person name="Abraham A.L."/>
            <person name="Ceppi M."/>
            <person name="Conseiller E."/>
            <person name="Debuchy R."/>
            <person name="Malagnac F."/>
            <person name="Goarin A."/>
            <person name="Silar P."/>
            <person name="Lacoste S."/>
            <person name="Sallet E."/>
            <person name="Bensimon A."/>
            <person name="Giraud T."/>
            <person name="Brygoo Y."/>
        </authorList>
    </citation>
    <scope>NUCLEOTIDE SEQUENCE [LARGE SCALE GENOMIC DNA]</scope>
    <source>
        <strain evidence="2">FM 013</strain>
    </source>
</reference>
<keyword evidence="2" id="KW-1185">Reference proteome</keyword>
<evidence type="ECO:0000313" key="1">
    <source>
        <dbReference type="EMBL" id="CRL27395.1"/>
    </source>
</evidence>
<sequence length="110" mass="12442">MSNGMEGDYIDEDNSPLIFPLLESNTKLPSISVFEYREGKGSVDGRWIGKVSYVELEIKNLPCQLESISVNELLQNTIFTRATYKGELKLLVSIANKTAYHGIKSYYVRC</sequence>
<accession>A0A0G4PLV6</accession>